<keyword evidence="2" id="KW-1133">Transmembrane helix</keyword>
<dbReference type="EMBL" id="VSSQ01065289">
    <property type="protein sequence ID" value="MPN18036.1"/>
    <property type="molecule type" value="Genomic_DNA"/>
</dbReference>
<evidence type="ECO:0000313" key="3">
    <source>
        <dbReference type="EMBL" id="MPN18036.1"/>
    </source>
</evidence>
<feature type="transmembrane region" description="Helical" evidence="2">
    <location>
        <begin position="52"/>
        <end position="72"/>
    </location>
</feature>
<keyword evidence="2" id="KW-0472">Membrane</keyword>
<gene>
    <name evidence="3" type="ORF">SDC9_165394</name>
</gene>
<protein>
    <submittedName>
        <fullName evidence="3">Uncharacterized protein</fullName>
    </submittedName>
</protein>
<feature type="region of interest" description="Disordered" evidence="1">
    <location>
        <begin position="1"/>
        <end position="49"/>
    </location>
</feature>
<feature type="compositionally biased region" description="Pro residues" evidence="1">
    <location>
        <begin position="38"/>
        <end position="49"/>
    </location>
</feature>
<comment type="caution">
    <text evidence="3">The sequence shown here is derived from an EMBL/GenBank/DDBJ whole genome shotgun (WGS) entry which is preliminary data.</text>
</comment>
<reference evidence="3" key="1">
    <citation type="submission" date="2019-08" db="EMBL/GenBank/DDBJ databases">
        <authorList>
            <person name="Kucharzyk K."/>
            <person name="Murdoch R.W."/>
            <person name="Higgins S."/>
            <person name="Loffler F."/>
        </authorList>
    </citation>
    <scope>NUCLEOTIDE SEQUENCE</scope>
</reference>
<organism evidence="3">
    <name type="scientific">bioreactor metagenome</name>
    <dbReference type="NCBI Taxonomy" id="1076179"/>
    <lineage>
        <taxon>unclassified sequences</taxon>
        <taxon>metagenomes</taxon>
        <taxon>ecological metagenomes</taxon>
    </lineage>
</organism>
<keyword evidence="2" id="KW-0812">Transmembrane</keyword>
<evidence type="ECO:0000256" key="2">
    <source>
        <dbReference type="SAM" id="Phobius"/>
    </source>
</evidence>
<name>A0A645FW15_9ZZZZ</name>
<proteinExistence type="predicted"/>
<sequence length="75" mass="7678">MPSEIPPTIAIRRNDATPVNAAAATRTGSDQTGRATREPPPGHVQPPAPSRWPLIAAIAIAVVVGAGYLGWLSAA</sequence>
<dbReference type="AlphaFoldDB" id="A0A645FW15"/>
<evidence type="ECO:0000256" key="1">
    <source>
        <dbReference type="SAM" id="MobiDB-lite"/>
    </source>
</evidence>
<accession>A0A645FW15</accession>